<name>A0A4S2MTZ6_9PEZI</name>
<dbReference type="Proteomes" id="UP000298138">
    <property type="component" value="Unassembled WGS sequence"/>
</dbReference>
<sequence length="277" mass="28855">MGQSVSGKSGRSEKQLADGGTGNQGTESRGIGLRRSERGVKRDGAGDENGDAGDAAGSGEGMRKKRKIVEKNEREEREKDEVGQGAKSIRGETESETATATQPGKLLTSTTPPSTSPPPPPPPSSPTLAPPSPPALAPPAPLATPPPSSPPRPRPRLPHITYIFPTAFTPTLANPSLFPTSIPSSHSKNPQHTLLCCLCRQRLRPPPYNPGICGNVKCPHSVCRFCGLVGDEWEMREVGGGGGGRGGVGGMETGGGDITGWGEGMGLLMVPEEEFEV</sequence>
<dbReference type="EMBL" id="ML220127">
    <property type="protein sequence ID" value="TGZ80022.1"/>
    <property type="molecule type" value="Genomic_DNA"/>
</dbReference>
<feature type="region of interest" description="Disordered" evidence="1">
    <location>
        <begin position="1"/>
        <end position="158"/>
    </location>
</feature>
<evidence type="ECO:0000313" key="2">
    <source>
        <dbReference type="EMBL" id="TGZ80022.1"/>
    </source>
</evidence>
<accession>A0A4S2MTZ6</accession>
<proteinExistence type="predicted"/>
<keyword evidence="3" id="KW-1185">Reference proteome</keyword>
<organism evidence="2 3">
    <name type="scientific">Ascodesmis nigricans</name>
    <dbReference type="NCBI Taxonomy" id="341454"/>
    <lineage>
        <taxon>Eukaryota</taxon>
        <taxon>Fungi</taxon>
        <taxon>Dikarya</taxon>
        <taxon>Ascomycota</taxon>
        <taxon>Pezizomycotina</taxon>
        <taxon>Pezizomycetes</taxon>
        <taxon>Pezizales</taxon>
        <taxon>Ascodesmidaceae</taxon>
        <taxon>Ascodesmis</taxon>
    </lineage>
</organism>
<protein>
    <submittedName>
        <fullName evidence="2">Uncharacterized protein</fullName>
    </submittedName>
</protein>
<dbReference type="AlphaFoldDB" id="A0A4S2MTZ6"/>
<feature type="compositionally biased region" description="Basic and acidic residues" evidence="1">
    <location>
        <begin position="34"/>
        <end position="45"/>
    </location>
</feature>
<evidence type="ECO:0000313" key="3">
    <source>
        <dbReference type="Proteomes" id="UP000298138"/>
    </source>
</evidence>
<dbReference type="InParanoid" id="A0A4S2MTZ6"/>
<reference evidence="2 3" key="1">
    <citation type="submission" date="2019-04" db="EMBL/GenBank/DDBJ databases">
        <title>Comparative genomics and transcriptomics to analyze fruiting body development in filamentous ascomycetes.</title>
        <authorList>
            <consortium name="DOE Joint Genome Institute"/>
            <person name="Lutkenhaus R."/>
            <person name="Traeger S."/>
            <person name="Breuer J."/>
            <person name="Kuo A."/>
            <person name="Lipzen A."/>
            <person name="Pangilinan J."/>
            <person name="Dilworth D."/>
            <person name="Sandor L."/>
            <person name="Poggeler S."/>
            <person name="Barry K."/>
            <person name="Grigoriev I.V."/>
            <person name="Nowrousian M."/>
        </authorList>
    </citation>
    <scope>NUCLEOTIDE SEQUENCE [LARGE SCALE GENOMIC DNA]</scope>
    <source>
        <strain evidence="2 3">CBS 389.68</strain>
    </source>
</reference>
<evidence type="ECO:0000256" key="1">
    <source>
        <dbReference type="SAM" id="MobiDB-lite"/>
    </source>
</evidence>
<feature type="compositionally biased region" description="Basic and acidic residues" evidence="1">
    <location>
        <begin position="69"/>
        <end position="82"/>
    </location>
</feature>
<gene>
    <name evidence="2" type="ORF">EX30DRAFT_379828</name>
</gene>
<feature type="compositionally biased region" description="Pro residues" evidence="1">
    <location>
        <begin position="114"/>
        <end position="152"/>
    </location>
</feature>